<evidence type="ECO:0000313" key="1">
    <source>
        <dbReference type="EMBL" id="CCB91784.1"/>
    </source>
</evidence>
<name>F8LE70_9BACT</name>
<organism evidence="1">
    <name type="scientific">Waddlia chondrophila 2032/99</name>
    <dbReference type="NCBI Taxonomy" id="765953"/>
    <lineage>
        <taxon>Bacteria</taxon>
        <taxon>Pseudomonadati</taxon>
        <taxon>Chlamydiota</taxon>
        <taxon>Chlamydiia</taxon>
        <taxon>Parachlamydiales</taxon>
        <taxon>Waddliaceae</taxon>
        <taxon>Waddlia</taxon>
    </lineage>
</organism>
<proteinExistence type="predicted"/>
<accession>F8LE70</accession>
<protein>
    <submittedName>
        <fullName evidence="1">Putative rhs family protein</fullName>
    </submittedName>
</protein>
<dbReference type="PROSITE" id="PS51257">
    <property type="entry name" value="PROKAR_LIPOPROTEIN"/>
    <property type="match status" value="1"/>
</dbReference>
<gene>
    <name evidence="1" type="primary">rhs3</name>
    <name evidence="1" type="ORF">WCH_CN15780</name>
</gene>
<dbReference type="AlphaFoldDB" id="F8LE70"/>
<dbReference type="EMBL" id="FR872656">
    <property type="protein sequence ID" value="CCB91784.1"/>
    <property type="molecule type" value="Genomic_DNA"/>
</dbReference>
<sequence>MKEFFKGFAASAAQVGAACVAKWAVVGAVSFFCPPLGAAVSSAMTAYSVGMTAYSVGKCAYDNYDTLQEIGDAALAGDLGQIAAWGIDAVCSMSYEQLGSLAFDAVSIAAPMARVKGAKAVADAKAASVAASAEKAAKKKCGATQYNALSSKAGANLQRHLRYCEEYGMSNVKYLENGRIRYYGDLKLARTPGEMIGQRYVHEFNPDMGSSRGWFETLDVNLNIRQVRPQLYSNIKIHYMFDECGNLENIW</sequence>
<reference evidence="1" key="1">
    <citation type="submission" date="2011-05" db="EMBL/GenBank/DDBJ databases">
        <title>Unity in variety -- the pan-genome of the Chlamydiae.</title>
        <authorList>
            <person name="Collingro A."/>
            <person name="Tischler P."/>
            <person name="Weinmaier T."/>
            <person name="Penz T."/>
            <person name="Heinz E."/>
            <person name="Brunham R.C."/>
            <person name="Read T.D."/>
            <person name="Bavoil P.M."/>
            <person name="Sachse K."/>
            <person name="Kahane S."/>
            <person name="Friedman M.G."/>
            <person name="Rattei T."/>
            <person name="Myers G.S.A."/>
            <person name="Horn M."/>
        </authorList>
    </citation>
    <scope>NUCLEOTIDE SEQUENCE</scope>
    <source>
        <strain evidence="1">2032/99</strain>
    </source>
</reference>